<comment type="caution">
    <text evidence="1">The sequence shown here is derived from an EMBL/GenBank/DDBJ whole genome shotgun (WGS) entry which is preliminary data.</text>
</comment>
<name>A0A926Y3X6_9BACT</name>
<dbReference type="AlphaFoldDB" id="A0A926Y3X6"/>
<dbReference type="RefSeq" id="WP_190888165.1">
    <property type="nucleotide sequence ID" value="NZ_JACWZY010000014.1"/>
</dbReference>
<reference evidence="1" key="1">
    <citation type="submission" date="2020-09" db="EMBL/GenBank/DDBJ databases">
        <authorList>
            <person name="Kim M.K."/>
        </authorList>
    </citation>
    <scope>NUCLEOTIDE SEQUENCE</scope>
    <source>
        <strain evidence="1">BT702</strain>
    </source>
</reference>
<accession>A0A926Y3X6</accession>
<evidence type="ECO:0000313" key="2">
    <source>
        <dbReference type="Proteomes" id="UP000598820"/>
    </source>
</evidence>
<keyword evidence="2" id="KW-1185">Reference proteome</keyword>
<dbReference type="Proteomes" id="UP000598820">
    <property type="component" value="Unassembled WGS sequence"/>
</dbReference>
<dbReference type="EMBL" id="JACWZY010000014">
    <property type="protein sequence ID" value="MBD2702306.1"/>
    <property type="molecule type" value="Genomic_DNA"/>
</dbReference>
<gene>
    <name evidence="1" type="ORF">IC229_16775</name>
</gene>
<sequence>MKTQENQIIANQIYAQLAELSILIKQATAAGLSVTIREIPSVDDVVKSTYCKTVGNLSASITKTIVEHY</sequence>
<proteinExistence type="predicted"/>
<organism evidence="1 2">
    <name type="scientific">Spirosoma profusum</name>
    <dbReference type="NCBI Taxonomy" id="2771354"/>
    <lineage>
        <taxon>Bacteria</taxon>
        <taxon>Pseudomonadati</taxon>
        <taxon>Bacteroidota</taxon>
        <taxon>Cytophagia</taxon>
        <taxon>Cytophagales</taxon>
        <taxon>Cytophagaceae</taxon>
        <taxon>Spirosoma</taxon>
    </lineage>
</organism>
<protein>
    <submittedName>
        <fullName evidence="1">Uncharacterized protein</fullName>
    </submittedName>
</protein>
<evidence type="ECO:0000313" key="1">
    <source>
        <dbReference type="EMBL" id="MBD2702306.1"/>
    </source>
</evidence>